<dbReference type="EMBL" id="JBHDLN010000001">
    <property type="protein sequence ID" value="MFB0840966.1"/>
    <property type="molecule type" value="Genomic_DNA"/>
</dbReference>
<reference evidence="1 2" key="1">
    <citation type="submission" date="2024-09" db="EMBL/GenBank/DDBJ databases">
        <authorList>
            <person name="Makale K.P.P."/>
            <person name="Makhzoum A."/>
            <person name="Rantong G."/>
            <person name="Rahube T.O."/>
        </authorList>
    </citation>
    <scope>NUCLEOTIDE SEQUENCE [LARGE SCALE GENOMIC DNA]</scope>
    <source>
        <strain evidence="1 2">KM_D13</strain>
    </source>
</reference>
<protein>
    <recommendedName>
        <fullName evidence="3">Rho termination factor N-terminal domain-containing protein</fullName>
    </recommendedName>
</protein>
<sequence>MAKIFSPNTQYTGLSASILFVNGVGETSDPNLLEWFRDHGYIVEEETTEESVASNDEPDTPKPIEEMTLPELKEYAEKNQIDLKGLTKKDDILAAIQGASNGSVSE</sequence>
<evidence type="ECO:0000313" key="2">
    <source>
        <dbReference type="Proteomes" id="UP001575622"/>
    </source>
</evidence>
<keyword evidence="2" id="KW-1185">Reference proteome</keyword>
<evidence type="ECO:0000313" key="1">
    <source>
        <dbReference type="EMBL" id="MFB0840966.1"/>
    </source>
</evidence>
<organism evidence="1 2">
    <name type="scientific">Paenibacillus oleatilyticus</name>
    <dbReference type="NCBI Taxonomy" id="2594886"/>
    <lineage>
        <taxon>Bacteria</taxon>
        <taxon>Bacillati</taxon>
        <taxon>Bacillota</taxon>
        <taxon>Bacilli</taxon>
        <taxon>Bacillales</taxon>
        <taxon>Paenibacillaceae</taxon>
        <taxon>Paenibacillus</taxon>
    </lineage>
</organism>
<evidence type="ECO:0008006" key="3">
    <source>
        <dbReference type="Google" id="ProtNLM"/>
    </source>
</evidence>
<name>A0ABV4UT16_9BACL</name>
<gene>
    <name evidence="1" type="ORF">ACEU3E_02175</name>
</gene>
<dbReference type="Proteomes" id="UP001575622">
    <property type="component" value="Unassembled WGS sequence"/>
</dbReference>
<accession>A0ABV4UT16</accession>
<proteinExistence type="predicted"/>
<dbReference type="RefSeq" id="WP_373948298.1">
    <property type="nucleotide sequence ID" value="NZ_JBHDLN010000001.1"/>
</dbReference>
<comment type="caution">
    <text evidence="1">The sequence shown here is derived from an EMBL/GenBank/DDBJ whole genome shotgun (WGS) entry which is preliminary data.</text>
</comment>